<dbReference type="GO" id="GO:0005886">
    <property type="term" value="C:plasma membrane"/>
    <property type="evidence" value="ECO:0007669"/>
    <property type="project" value="UniProtKB-SubCell"/>
</dbReference>
<evidence type="ECO:0000256" key="4">
    <source>
        <dbReference type="ARBA" id="ARBA00022475"/>
    </source>
</evidence>
<evidence type="ECO:0000256" key="6">
    <source>
        <dbReference type="ARBA" id="ARBA00022989"/>
    </source>
</evidence>
<keyword evidence="8 10" id="KW-0975">Bacterial flagellum</keyword>
<protein>
    <recommendedName>
        <fullName evidence="3 9">Flagellar biosynthetic protein FliR</fullName>
    </recommendedName>
</protein>
<evidence type="ECO:0000256" key="8">
    <source>
        <dbReference type="ARBA" id="ARBA00023143"/>
    </source>
</evidence>
<comment type="similarity">
    <text evidence="2 10">Belongs to the FliR/MopE/SpaR family.</text>
</comment>
<dbReference type="GO" id="GO:0044780">
    <property type="term" value="P:bacterial-type flagellum assembly"/>
    <property type="evidence" value="ECO:0007669"/>
    <property type="project" value="UniProtKB-UniRule"/>
</dbReference>
<dbReference type="AlphaFoldDB" id="A0A5S3QQT0"/>
<dbReference type="OrthoDB" id="9807748at2"/>
<evidence type="ECO:0000313" key="12">
    <source>
        <dbReference type="Proteomes" id="UP000306980"/>
    </source>
</evidence>
<dbReference type="NCBIfam" id="TIGR01400">
    <property type="entry name" value="fliR"/>
    <property type="match status" value="1"/>
</dbReference>
<dbReference type="Pfam" id="PF01311">
    <property type="entry name" value="Bac_export_1"/>
    <property type="match status" value="1"/>
</dbReference>
<dbReference type="InterPro" id="IPR006303">
    <property type="entry name" value="FliR"/>
</dbReference>
<proteinExistence type="inferred from homology"/>
<dbReference type="GO" id="GO:0006605">
    <property type="term" value="P:protein targeting"/>
    <property type="evidence" value="ECO:0007669"/>
    <property type="project" value="UniProtKB-UniRule"/>
</dbReference>
<evidence type="ECO:0000256" key="7">
    <source>
        <dbReference type="ARBA" id="ARBA00023136"/>
    </source>
</evidence>
<keyword evidence="11" id="KW-0282">Flagellum</keyword>
<feature type="transmembrane region" description="Helical" evidence="10">
    <location>
        <begin position="12"/>
        <end position="35"/>
    </location>
</feature>
<keyword evidence="11" id="KW-0969">Cilium</keyword>
<keyword evidence="5 10" id="KW-0812">Transmembrane</keyword>
<evidence type="ECO:0000256" key="1">
    <source>
        <dbReference type="ARBA" id="ARBA00002578"/>
    </source>
</evidence>
<evidence type="ECO:0000256" key="9">
    <source>
        <dbReference type="NCBIfam" id="TIGR01400"/>
    </source>
</evidence>
<dbReference type="Proteomes" id="UP000306980">
    <property type="component" value="Unassembled WGS sequence"/>
</dbReference>
<dbReference type="InterPro" id="IPR002010">
    <property type="entry name" value="T3SS_IM_R"/>
</dbReference>
<accession>A0A5S3QQT0</accession>
<feature type="transmembrane region" description="Helical" evidence="10">
    <location>
        <begin position="41"/>
        <end position="62"/>
    </location>
</feature>
<keyword evidence="4 10" id="KW-1003">Cell membrane</keyword>
<evidence type="ECO:0000256" key="2">
    <source>
        <dbReference type="ARBA" id="ARBA00009772"/>
    </source>
</evidence>
<dbReference type="PANTHER" id="PTHR30065">
    <property type="entry name" value="FLAGELLAR BIOSYNTHETIC PROTEIN FLIR"/>
    <property type="match status" value="1"/>
</dbReference>
<keyword evidence="11" id="KW-0966">Cell projection</keyword>
<evidence type="ECO:0000256" key="10">
    <source>
        <dbReference type="RuleBase" id="RU362071"/>
    </source>
</evidence>
<dbReference type="PANTHER" id="PTHR30065:SF1">
    <property type="entry name" value="SURFACE PRESENTATION OF ANTIGENS PROTEIN SPAR"/>
    <property type="match status" value="1"/>
</dbReference>
<dbReference type="PRINTS" id="PR00953">
    <property type="entry name" value="TYPE3IMRPROT"/>
</dbReference>
<reference evidence="11 12" key="1">
    <citation type="submission" date="2019-05" db="EMBL/GenBank/DDBJ databases">
        <title>Genomic analysis of Lentibacillus sp. NKC220-2.</title>
        <authorList>
            <person name="Oh Y.J."/>
        </authorList>
    </citation>
    <scope>NUCLEOTIDE SEQUENCE [LARGE SCALE GENOMIC DNA]</scope>
    <source>
        <strain evidence="11 12">NKC220-2</strain>
    </source>
</reference>
<gene>
    <name evidence="11" type="primary">fliR</name>
    <name evidence="11" type="ORF">FFL34_16900</name>
</gene>
<comment type="subcellular location">
    <subcellularLocation>
        <location evidence="10">Cell membrane</location>
        <topology evidence="10">Multi-pass membrane protein</topology>
    </subcellularLocation>
    <subcellularLocation>
        <location evidence="10">Bacterial flagellum basal body</location>
    </subcellularLocation>
</comment>
<feature type="transmembrane region" description="Helical" evidence="10">
    <location>
        <begin position="124"/>
        <end position="143"/>
    </location>
</feature>
<keyword evidence="7 10" id="KW-0472">Membrane</keyword>
<comment type="caution">
    <text evidence="11">The sequence shown here is derived from an EMBL/GenBank/DDBJ whole genome shotgun (WGS) entry which is preliminary data.</text>
</comment>
<dbReference type="EMBL" id="VCIA01000001">
    <property type="protein sequence ID" value="TMN23591.1"/>
    <property type="molecule type" value="Genomic_DNA"/>
</dbReference>
<organism evidence="11 12">
    <name type="scientific">Lentibacillus cibarius</name>
    <dbReference type="NCBI Taxonomy" id="2583219"/>
    <lineage>
        <taxon>Bacteria</taxon>
        <taxon>Bacillati</taxon>
        <taxon>Bacillota</taxon>
        <taxon>Bacilli</taxon>
        <taxon>Bacillales</taxon>
        <taxon>Bacillaceae</taxon>
        <taxon>Lentibacillus</taxon>
    </lineage>
</organism>
<dbReference type="RefSeq" id="WP_138604482.1">
    <property type="nucleotide sequence ID" value="NZ_VCIA01000001.1"/>
</dbReference>
<feature type="transmembrane region" description="Helical" evidence="10">
    <location>
        <begin position="178"/>
        <end position="203"/>
    </location>
</feature>
<name>A0A5S3QQT0_9BACI</name>
<dbReference type="GO" id="GO:0009425">
    <property type="term" value="C:bacterial-type flagellum basal body"/>
    <property type="evidence" value="ECO:0007669"/>
    <property type="project" value="UniProtKB-SubCell"/>
</dbReference>
<feature type="transmembrane region" description="Helical" evidence="10">
    <location>
        <begin position="209"/>
        <end position="235"/>
    </location>
</feature>
<evidence type="ECO:0000313" key="11">
    <source>
        <dbReference type="EMBL" id="TMN23591.1"/>
    </source>
</evidence>
<evidence type="ECO:0000256" key="3">
    <source>
        <dbReference type="ARBA" id="ARBA00021717"/>
    </source>
</evidence>
<evidence type="ECO:0000256" key="5">
    <source>
        <dbReference type="ARBA" id="ARBA00022692"/>
    </source>
</evidence>
<comment type="function">
    <text evidence="1 10">Role in flagellar biosynthesis.</text>
</comment>
<sequence>MAALINLSAIPVFLLIFLRIAAFFVVLPLFSYRTIPTPFKIGFAFFLALTMYYAVDAAVVPIDGVYVVLLVKEIIVGLLIGLLAYIILSAVQIAGGFIDFQMGFAIANVIDPQTGAQSPLTGQYLYIFALLFLLSVNGHHLLIDGIYFSYKMIPVSEFIPIHQESMATFIITTFNQMFLVAFQMAIPIVGCLFLVDVALGIIARTVPQLNVFVVGLPLKILVSFIIIFIFLGLYITLTEKLFGTMFTAMRDLMQLFGGT</sequence>
<feature type="transmembrane region" description="Helical" evidence="10">
    <location>
        <begin position="74"/>
        <end position="98"/>
    </location>
</feature>
<keyword evidence="6 10" id="KW-1133">Transmembrane helix</keyword>